<dbReference type="Gene3D" id="1.20.1050.10">
    <property type="match status" value="1"/>
</dbReference>
<evidence type="ECO:0000259" key="1">
    <source>
        <dbReference type="PROSITE" id="PS50404"/>
    </source>
</evidence>
<dbReference type="InterPro" id="IPR004046">
    <property type="entry name" value="GST_C"/>
</dbReference>
<dbReference type="GO" id="GO:0005737">
    <property type="term" value="C:cytoplasm"/>
    <property type="evidence" value="ECO:0007669"/>
    <property type="project" value="TreeGrafter"/>
</dbReference>
<sequence length="206" mass="24378">MIFYSEEKGHYSHMVRLVLAEKDISCEIKEFDSEAKMPDELPAINPYNKLPVLVDREVTIYEPRIILEYLDERFPHPPLLPIYPNEKAECRLLIYRIEKEWLPLIDKMMEPKISQKEFDKLKKDLVALVSSIVLVLKEKPYFMSDEFTLVDCYMSAILYRLPYLGVTIPNTKSFSTLKKYQEKLFSRPSFDLSLTDSERDLRYSFS</sequence>
<dbReference type="Pfam" id="PF00043">
    <property type="entry name" value="GST_C"/>
    <property type="match status" value="1"/>
</dbReference>
<dbReference type="Gene3D" id="3.40.30.10">
    <property type="entry name" value="Glutaredoxin"/>
    <property type="match status" value="1"/>
</dbReference>
<dbReference type="SUPFAM" id="SSF47616">
    <property type="entry name" value="GST C-terminal domain-like"/>
    <property type="match status" value="1"/>
</dbReference>
<feature type="domain" description="GST N-terminal" evidence="1">
    <location>
        <begin position="1"/>
        <end position="78"/>
    </location>
</feature>
<dbReference type="PROSITE" id="PS50405">
    <property type="entry name" value="GST_CTER"/>
    <property type="match status" value="1"/>
</dbReference>
<dbReference type="Pfam" id="PF13417">
    <property type="entry name" value="GST_N_3"/>
    <property type="match status" value="1"/>
</dbReference>
<dbReference type="SFLD" id="SFLDG00358">
    <property type="entry name" value="Main_(cytGST)"/>
    <property type="match status" value="1"/>
</dbReference>
<dbReference type="PROSITE" id="PS50404">
    <property type="entry name" value="GST_NTER"/>
    <property type="match status" value="1"/>
</dbReference>
<evidence type="ECO:0000259" key="2">
    <source>
        <dbReference type="PROSITE" id="PS50405"/>
    </source>
</evidence>
<feature type="domain" description="GST C-terminal" evidence="2">
    <location>
        <begin position="83"/>
        <end position="203"/>
    </location>
</feature>
<dbReference type="SFLD" id="SFLDS00019">
    <property type="entry name" value="Glutathione_Transferase_(cytos"/>
    <property type="match status" value="1"/>
</dbReference>
<name>A0A368BPA5_9GAMM</name>
<dbReference type="AlphaFoldDB" id="A0A368BPA5"/>
<dbReference type="InterPro" id="IPR050983">
    <property type="entry name" value="GST_Omega/HSP26"/>
</dbReference>
<dbReference type="InterPro" id="IPR004045">
    <property type="entry name" value="Glutathione_S-Trfase_N"/>
</dbReference>
<dbReference type="PANTHER" id="PTHR43968">
    <property type="match status" value="1"/>
</dbReference>
<evidence type="ECO:0000313" key="3">
    <source>
        <dbReference type="EMBL" id="RCL38734.1"/>
    </source>
</evidence>
<dbReference type="InterPro" id="IPR010987">
    <property type="entry name" value="Glutathione-S-Trfase_C-like"/>
</dbReference>
<protein>
    <submittedName>
        <fullName evidence="3">Stringent starvation protein A</fullName>
    </submittedName>
</protein>
<dbReference type="InterPro" id="IPR036282">
    <property type="entry name" value="Glutathione-S-Trfase_C_sf"/>
</dbReference>
<dbReference type="InterPro" id="IPR036249">
    <property type="entry name" value="Thioredoxin-like_sf"/>
</dbReference>
<accession>A0A368BPA5</accession>
<proteinExistence type="predicted"/>
<dbReference type="SUPFAM" id="SSF52833">
    <property type="entry name" value="Thioredoxin-like"/>
    <property type="match status" value="1"/>
</dbReference>
<dbReference type="PANTHER" id="PTHR43968:SF6">
    <property type="entry name" value="GLUTATHIONE S-TRANSFERASE OMEGA"/>
    <property type="match status" value="1"/>
</dbReference>
<reference evidence="3 4" key="1">
    <citation type="journal article" date="2018" name="Microbiome">
        <title>Fine metagenomic profile of the Mediterranean stratified and mixed water columns revealed by assembly and recruitment.</title>
        <authorList>
            <person name="Haro-Moreno J.M."/>
            <person name="Lopez-Perez M."/>
            <person name="De La Torre J.R."/>
            <person name="Picazo A."/>
            <person name="Camacho A."/>
            <person name="Rodriguez-Valera F."/>
        </authorList>
    </citation>
    <scope>NUCLEOTIDE SEQUENCE [LARGE SCALE GENOMIC DNA]</scope>
    <source>
        <strain evidence="3">MED-G83</strain>
    </source>
</reference>
<evidence type="ECO:0000313" key="4">
    <source>
        <dbReference type="Proteomes" id="UP000252147"/>
    </source>
</evidence>
<dbReference type="InterPro" id="IPR040079">
    <property type="entry name" value="Glutathione_S-Trfase"/>
</dbReference>
<organism evidence="3 4">
    <name type="scientific">SAR86 cluster bacterium</name>
    <dbReference type="NCBI Taxonomy" id="2030880"/>
    <lineage>
        <taxon>Bacteria</taxon>
        <taxon>Pseudomonadati</taxon>
        <taxon>Pseudomonadota</taxon>
        <taxon>Gammaproteobacteria</taxon>
        <taxon>SAR86 cluster</taxon>
    </lineage>
</organism>
<dbReference type="Proteomes" id="UP000252147">
    <property type="component" value="Unassembled WGS sequence"/>
</dbReference>
<dbReference type="EMBL" id="QOPD01000002">
    <property type="protein sequence ID" value="RCL38734.1"/>
    <property type="molecule type" value="Genomic_DNA"/>
</dbReference>
<gene>
    <name evidence="3" type="ORF">DBW97_01610</name>
</gene>
<comment type="caution">
    <text evidence="3">The sequence shown here is derived from an EMBL/GenBank/DDBJ whole genome shotgun (WGS) entry which is preliminary data.</text>
</comment>